<protein>
    <submittedName>
        <fullName evidence="1">Aspartic peptidase A1 family protein</fullName>
        <ecNumber evidence="1">3.4.23.12</ecNumber>
    </submittedName>
</protein>
<accession>A0ACB7VDI5</accession>
<name>A0ACB7VDI5_DIOAL</name>
<keyword evidence="1" id="KW-0378">Hydrolase</keyword>
<evidence type="ECO:0000313" key="1">
    <source>
        <dbReference type="EMBL" id="KAH7671806.1"/>
    </source>
</evidence>
<organism evidence="1 2">
    <name type="scientific">Dioscorea alata</name>
    <name type="common">Purple yam</name>
    <dbReference type="NCBI Taxonomy" id="55571"/>
    <lineage>
        <taxon>Eukaryota</taxon>
        <taxon>Viridiplantae</taxon>
        <taxon>Streptophyta</taxon>
        <taxon>Embryophyta</taxon>
        <taxon>Tracheophyta</taxon>
        <taxon>Spermatophyta</taxon>
        <taxon>Magnoliopsida</taxon>
        <taxon>Liliopsida</taxon>
        <taxon>Dioscoreales</taxon>
        <taxon>Dioscoreaceae</taxon>
        <taxon>Dioscorea</taxon>
    </lineage>
</organism>
<comment type="caution">
    <text evidence="1">The sequence shown here is derived from an EMBL/GenBank/DDBJ whole genome shotgun (WGS) entry which is preliminary data.</text>
</comment>
<evidence type="ECO:0000313" key="2">
    <source>
        <dbReference type="Proteomes" id="UP000827976"/>
    </source>
</evidence>
<keyword evidence="2" id="KW-1185">Reference proteome</keyword>
<dbReference type="EC" id="3.4.23.12" evidence="1"/>
<dbReference type="EMBL" id="CM037019">
    <property type="protein sequence ID" value="KAH7671806.1"/>
    <property type="molecule type" value="Genomic_DNA"/>
</dbReference>
<gene>
    <name evidence="1" type="ORF">IHE45_09G012100</name>
</gene>
<proteinExistence type="predicted"/>
<reference evidence="2" key="1">
    <citation type="journal article" date="2022" name="Nat. Commun.">
        <title>Chromosome evolution and the genetic basis of agronomically important traits in greater yam.</title>
        <authorList>
            <person name="Bredeson J.V."/>
            <person name="Lyons J.B."/>
            <person name="Oniyinde I.O."/>
            <person name="Okereke N.R."/>
            <person name="Kolade O."/>
            <person name="Nnabue I."/>
            <person name="Nwadili C.O."/>
            <person name="Hribova E."/>
            <person name="Parker M."/>
            <person name="Nwogha J."/>
            <person name="Shu S."/>
            <person name="Carlson J."/>
            <person name="Kariba R."/>
            <person name="Muthemba S."/>
            <person name="Knop K."/>
            <person name="Barton G.J."/>
            <person name="Sherwood A.V."/>
            <person name="Lopez-Montes A."/>
            <person name="Asiedu R."/>
            <person name="Jamnadass R."/>
            <person name="Muchugi A."/>
            <person name="Goodstein D."/>
            <person name="Egesi C.N."/>
            <person name="Featherston J."/>
            <person name="Asfaw A."/>
            <person name="Simpson G.G."/>
            <person name="Dolezel J."/>
            <person name="Hendre P.S."/>
            <person name="Van Deynze A."/>
            <person name="Kumar P.L."/>
            <person name="Obidiegwu J.E."/>
            <person name="Bhattacharjee R."/>
            <person name="Rokhsar D.S."/>
        </authorList>
    </citation>
    <scope>NUCLEOTIDE SEQUENCE [LARGE SCALE GENOMIC DNA]</scope>
    <source>
        <strain evidence="2">cv. TDa95/00328</strain>
    </source>
</reference>
<sequence>MLKTMQQLPFLLFILSSIHVHCLHQDNHLLFPLHNNLQWSHPPYHNSPFPFLPPRSRREKNGIILEMKHKRHWSHEDELIEISKSAAQIPLKSGILLKTLNYIVSIKLANRKMTMIIDTGSDLTWTQCKPCFSCYIQQDPVFDPHLSSSYQNISCDSSTCIALKPVSSGCTSNGANCGYALSYGDGSYTLGVLGKDKINLGGITVEEFIFGCGRSNHGLFGGVSGIIGLGRTQLSLVSQTINQFGGVFSYCLPTRAFNSSGSLILGNDSSLYRNITPISYTRLVSGPVKLPFYFVNLTGMIIGGERLTEGLFNGRVLIDSGTVITRLAPSVYRAMRDVFVKRFSGYPPAPPFSILDTCFDLSEYEEVKVPIMKFVFEGDVELTVDVTGILYIVKRDASQVCLAVSSLESEDEVGIIGNFQQKNLRVVYDSAGSKLGFAKEICGYDHQN</sequence>
<dbReference type="Proteomes" id="UP000827976">
    <property type="component" value="Chromosome 9"/>
</dbReference>